<dbReference type="GO" id="GO:0007423">
    <property type="term" value="P:sensory organ development"/>
    <property type="evidence" value="ECO:0007669"/>
    <property type="project" value="TreeGrafter"/>
</dbReference>
<organism evidence="3 4">
    <name type="scientific">Tigriopus californicus</name>
    <name type="common">Marine copepod</name>
    <dbReference type="NCBI Taxonomy" id="6832"/>
    <lineage>
        <taxon>Eukaryota</taxon>
        <taxon>Metazoa</taxon>
        <taxon>Ecdysozoa</taxon>
        <taxon>Arthropoda</taxon>
        <taxon>Crustacea</taxon>
        <taxon>Multicrustacea</taxon>
        <taxon>Hexanauplia</taxon>
        <taxon>Copepoda</taxon>
        <taxon>Harpacticoida</taxon>
        <taxon>Harpacticidae</taxon>
        <taxon>Tigriopus</taxon>
    </lineage>
</organism>
<dbReference type="CDD" id="cd19712">
    <property type="entry name" value="bHLH_TS_dimmed_like"/>
    <property type="match status" value="1"/>
</dbReference>
<feature type="compositionally biased region" description="Basic residues" evidence="1">
    <location>
        <begin position="406"/>
        <end position="420"/>
    </location>
</feature>
<feature type="domain" description="BHLH" evidence="2">
    <location>
        <begin position="173"/>
        <end position="225"/>
    </location>
</feature>
<dbReference type="Pfam" id="PF00010">
    <property type="entry name" value="HLH"/>
    <property type="match status" value="1"/>
</dbReference>
<dbReference type="GO" id="GO:0061564">
    <property type="term" value="P:axon development"/>
    <property type="evidence" value="ECO:0007669"/>
    <property type="project" value="TreeGrafter"/>
</dbReference>
<dbReference type="GO" id="GO:0070888">
    <property type="term" value="F:E-box binding"/>
    <property type="evidence" value="ECO:0007669"/>
    <property type="project" value="TreeGrafter"/>
</dbReference>
<gene>
    <name evidence="3" type="ORF">TCAL_07469</name>
</gene>
<dbReference type="SMART" id="SM00353">
    <property type="entry name" value="HLH"/>
    <property type="match status" value="1"/>
</dbReference>
<dbReference type="InterPro" id="IPR050359">
    <property type="entry name" value="bHLH_transcription_factors"/>
</dbReference>
<feature type="region of interest" description="Disordered" evidence="1">
    <location>
        <begin position="347"/>
        <end position="367"/>
    </location>
</feature>
<dbReference type="GO" id="GO:0005634">
    <property type="term" value="C:nucleus"/>
    <property type="evidence" value="ECO:0007669"/>
    <property type="project" value="TreeGrafter"/>
</dbReference>
<feature type="compositionally biased region" description="Low complexity" evidence="1">
    <location>
        <begin position="283"/>
        <end position="317"/>
    </location>
</feature>
<dbReference type="PROSITE" id="PS50888">
    <property type="entry name" value="BHLH"/>
    <property type="match status" value="1"/>
</dbReference>
<feature type="region of interest" description="Disordered" evidence="1">
    <location>
        <begin position="247"/>
        <end position="270"/>
    </location>
</feature>
<reference evidence="3 4" key="1">
    <citation type="journal article" date="2018" name="Nat. Ecol. Evol.">
        <title>Genomic signatures of mitonuclear coevolution across populations of Tigriopus californicus.</title>
        <authorList>
            <person name="Barreto F.S."/>
            <person name="Watson E.T."/>
            <person name="Lima T.G."/>
            <person name="Willett C.S."/>
            <person name="Edmands S."/>
            <person name="Li W."/>
            <person name="Burton R.S."/>
        </authorList>
    </citation>
    <scope>NUCLEOTIDE SEQUENCE [LARGE SCALE GENOMIC DNA]</scope>
    <source>
        <strain evidence="3 4">San Diego</strain>
    </source>
</reference>
<keyword evidence="4" id="KW-1185">Reference proteome</keyword>
<dbReference type="EMBL" id="VCGU01000010">
    <property type="protein sequence ID" value="TRY68242.1"/>
    <property type="molecule type" value="Genomic_DNA"/>
</dbReference>
<dbReference type="InterPro" id="IPR011598">
    <property type="entry name" value="bHLH_dom"/>
</dbReference>
<dbReference type="GO" id="GO:0000981">
    <property type="term" value="F:DNA-binding transcription factor activity, RNA polymerase II-specific"/>
    <property type="evidence" value="ECO:0007669"/>
    <property type="project" value="TreeGrafter"/>
</dbReference>
<proteinExistence type="predicted"/>
<dbReference type="OrthoDB" id="10039134at2759"/>
<evidence type="ECO:0000256" key="1">
    <source>
        <dbReference type="SAM" id="MobiDB-lite"/>
    </source>
</evidence>
<evidence type="ECO:0000313" key="3">
    <source>
        <dbReference type="EMBL" id="TRY68242.1"/>
    </source>
</evidence>
<feature type="compositionally biased region" description="Low complexity" evidence="1">
    <location>
        <begin position="426"/>
        <end position="443"/>
    </location>
</feature>
<dbReference type="Gene3D" id="4.10.280.10">
    <property type="entry name" value="Helix-loop-helix DNA-binding domain"/>
    <property type="match status" value="1"/>
</dbReference>
<dbReference type="AlphaFoldDB" id="A0A553NS37"/>
<evidence type="ECO:0000259" key="2">
    <source>
        <dbReference type="PROSITE" id="PS50888"/>
    </source>
</evidence>
<feature type="region of interest" description="Disordered" evidence="1">
    <location>
        <begin position="397"/>
        <end position="459"/>
    </location>
</feature>
<evidence type="ECO:0000313" key="4">
    <source>
        <dbReference type="Proteomes" id="UP000318571"/>
    </source>
</evidence>
<sequence>MITKCMLRAGGNHPSSLINNPGSSGQISIMMSSTNDSTCGSEFSDSGSSAFSDDIGMSGMITGNSRTPGRFVTGRMVAGGNATNPMGFIESTDDEQIIGNPGRSPNHGTRSKIPAVSATTKISSAPTVTSIAVAAAASAAASSSSSQTNISVNGGGASGRRKKPCLSARERNVRRIESNERERLRMHGLNEAFQGLREVIPHVHQSRKLSKIETLSLAKNYIMALTNVICEMRGEDKPYELPPVGGNHVGGDMQPPQQHGMMGSPGTPDSSAIATVTALSVSVSPEGVVSSTSNVPTLSGNDNNDNSNKSTKVTTKGFGRRNQPPKPQALIQNGPLLLMPMDLGSTSEEVEGSFQMRDAHDTPVVGEPDAFDEEFTLMDDEDDEDKSSMILESSVLASSLTPPPHHPSHPSHHHHHHHNSHLASGPLHLTPPSHLPLDSLLTPAASPEDDSLEPWIQTV</sequence>
<dbReference type="STRING" id="6832.A0A553NS37"/>
<dbReference type="SUPFAM" id="SSF47459">
    <property type="entry name" value="HLH, helix-loop-helix DNA-binding domain"/>
    <property type="match status" value="1"/>
</dbReference>
<dbReference type="Proteomes" id="UP000318571">
    <property type="component" value="Chromosome 1"/>
</dbReference>
<accession>A0A553NS37</accession>
<protein>
    <recommendedName>
        <fullName evidence="2">BHLH domain-containing protein</fullName>
    </recommendedName>
</protein>
<dbReference type="InterPro" id="IPR036638">
    <property type="entry name" value="HLH_DNA-bd_sf"/>
</dbReference>
<dbReference type="GO" id="GO:0046983">
    <property type="term" value="F:protein dimerization activity"/>
    <property type="evidence" value="ECO:0007669"/>
    <property type="project" value="InterPro"/>
</dbReference>
<comment type="caution">
    <text evidence="3">The sequence shown here is derived from an EMBL/GenBank/DDBJ whole genome shotgun (WGS) entry which is preliminary data.</text>
</comment>
<dbReference type="GO" id="GO:0045944">
    <property type="term" value="P:positive regulation of transcription by RNA polymerase II"/>
    <property type="evidence" value="ECO:0007669"/>
    <property type="project" value="TreeGrafter"/>
</dbReference>
<name>A0A553NS37_TIGCA</name>
<dbReference type="PANTHER" id="PTHR19290:SF167">
    <property type="entry name" value="PROTEIN DIMMED"/>
    <property type="match status" value="1"/>
</dbReference>
<feature type="region of interest" description="Disordered" evidence="1">
    <location>
        <begin position="143"/>
        <end position="167"/>
    </location>
</feature>
<dbReference type="PANTHER" id="PTHR19290">
    <property type="entry name" value="BASIC HELIX-LOOP-HELIX PROTEIN NEUROGENIN-RELATED"/>
    <property type="match status" value="1"/>
</dbReference>
<feature type="region of interest" description="Disordered" evidence="1">
    <location>
        <begin position="283"/>
        <end position="333"/>
    </location>
</feature>